<dbReference type="Proteomes" id="UP001419910">
    <property type="component" value="Unassembled WGS sequence"/>
</dbReference>
<proteinExistence type="predicted"/>
<accession>A0ABU9Y3Y3</accession>
<dbReference type="RefSeq" id="WP_343889274.1">
    <property type="nucleotide sequence ID" value="NZ_BAAAEH010000020.1"/>
</dbReference>
<name>A0ABU9Y3Y3_9SPHN</name>
<reference evidence="1 2" key="1">
    <citation type="submission" date="2024-05" db="EMBL/GenBank/DDBJ databases">
        <authorList>
            <person name="Liu Q."/>
            <person name="Xin Y.-H."/>
        </authorList>
    </citation>
    <scope>NUCLEOTIDE SEQUENCE [LARGE SCALE GENOMIC DNA]</scope>
    <source>
        <strain evidence="1 2">CGMCC 1.10181</strain>
    </source>
</reference>
<keyword evidence="2" id="KW-1185">Reference proteome</keyword>
<protein>
    <recommendedName>
        <fullName evidence="3">Secreted protein</fullName>
    </recommendedName>
</protein>
<organism evidence="1 2">
    <name type="scientific">Sphingomonas oligophenolica</name>
    <dbReference type="NCBI Taxonomy" id="301154"/>
    <lineage>
        <taxon>Bacteria</taxon>
        <taxon>Pseudomonadati</taxon>
        <taxon>Pseudomonadota</taxon>
        <taxon>Alphaproteobacteria</taxon>
        <taxon>Sphingomonadales</taxon>
        <taxon>Sphingomonadaceae</taxon>
        <taxon>Sphingomonas</taxon>
    </lineage>
</organism>
<evidence type="ECO:0000313" key="1">
    <source>
        <dbReference type="EMBL" id="MEN2790506.1"/>
    </source>
</evidence>
<comment type="caution">
    <text evidence="1">The sequence shown here is derived from an EMBL/GenBank/DDBJ whole genome shotgun (WGS) entry which is preliminary data.</text>
</comment>
<sequence length="406" mass="42772">MRGKGVPGDTATRGLTARAERPLKLAALVGALAIAGGSAPAADPKRASTPIASALPAPPANGEMGYVLTAFAPAIYQGKDDCPDGLANTVQENYLQSLPALERARLLLKPNEPELTRRWKAYAVGPDNTNVCANPELFDHPMLKTIQGKVAPGLDLDGKANGAGAGGCSHDNFVSPAGERGIDNQAYRALGCSRSYRGVDGSAGDVVRGYNNFLATGEHSMVLLLRGVDSLVNDDDVEIVFATTGDRPILDSQRNFITGASYSVSDNPRWRNVLHGRIVNGVLTTDPHDVHLTRKVGHGGIRGENLEWQFRQGRFRLAFQPDGSVKGLFGGYQPVRNVIEMTTLGGIGAATVAGIDCSAELKTLEKMADGMRDPKTGQCTAISAALDVSAVPAFVTDRPATTMAGN</sequence>
<dbReference type="EMBL" id="JBDIME010000009">
    <property type="protein sequence ID" value="MEN2790506.1"/>
    <property type="molecule type" value="Genomic_DNA"/>
</dbReference>
<evidence type="ECO:0008006" key="3">
    <source>
        <dbReference type="Google" id="ProtNLM"/>
    </source>
</evidence>
<gene>
    <name evidence="1" type="ORF">ABC974_12775</name>
</gene>
<evidence type="ECO:0000313" key="2">
    <source>
        <dbReference type="Proteomes" id="UP001419910"/>
    </source>
</evidence>